<sequence length="152" mass="17819">MNKSENYKSLQNGLKFLHIIYLNKRTTSQHENEMDTSDDDRLPPLEANTNRMRPIELQEAKFHVLLLKFFSMNKSEHYRSLQNGLKFLRNLNKRTASQHENEINTSDDDDDDGLPPLEANTNRMRPIELQVNEDLESNSSVFCPCNVNEFEF</sequence>
<comment type="caution">
    <text evidence="1">The sequence shown here is derived from an EMBL/GenBank/DDBJ whole genome shotgun (WGS) entry which is preliminary data.</text>
</comment>
<evidence type="ECO:0000313" key="2">
    <source>
        <dbReference type="Proteomes" id="UP001177021"/>
    </source>
</evidence>
<reference evidence="1" key="1">
    <citation type="submission" date="2023-10" db="EMBL/GenBank/DDBJ databases">
        <authorList>
            <person name="Rodriguez Cubillos JULIANA M."/>
            <person name="De Vega J."/>
        </authorList>
    </citation>
    <scope>NUCLEOTIDE SEQUENCE</scope>
</reference>
<protein>
    <submittedName>
        <fullName evidence="1">Uncharacterized protein</fullName>
    </submittedName>
</protein>
<organism evidence="1 2">
    <name type="scientific">Trifolium pratense</name>
    <name type="common">Red clover</name>
    <dbReference type="NCBI Taxonomy" id="57577"/>
    <lineage>
        <taxon>Eukaryota</taxon>
        <taxon>Viridiplantae</taxon>
        <taxon>Streptophyta</taxon>
        <taxon>Embryophyta</taxon>
        <taxon>Tracheophyta</taxon>
        <taxon>Spermatophyta</taxon>
        <taxon>Magnoliopsida</taxon>
        <taxon>eudicotyledons</taxon>
        <taxon>Gunneridae</taxon>
        <taxon>Pentapetalae</taxon>
        <taxon>rosids</taxon>
        <taxon>fabids</taxon>
        <taxon>Fabales</taxon>
        <taxon>Fabaceae</taxon>
        <taxon>Papilionoideae</taxon>
        <taxon>50 kb inversion clade</taxon>
        <taxon>NPAAA clade</taxon>
        <taxon>Hologalegina</taxon>
        <taxon>IRL clade</taxon>
        <taxon>Trifolieae</taxon>
        <taxon>Trifolium</taxon>
    </lineage>
</organism>
<dbReference type="EMBL" id="CASHSV030000013">
    <property type="protein sequence ID" value="CAJ2637067.1"/>
    <property type="molecule type" value="Genomic_DNA"/>
</dbReference>
<name>A0ACB0J1D1_TRIPR</name>
<dbReference type="Proteomes" id="UP001177021">
    <property type="component" value="Unassembled WGS sequence"/>
</dbReference>
<gene>
    <name evidence="1" type="ORF">MILVUS5_LOCUS7468</name>
</gene>
<proteinExistence type="predicted"/>
<keyword evidence="2" id="KW-1185">Reference proteome</keyword>
<evidence type="ECO:0000313" key="1">
    <source>
        <dbReference type="EMBL" id="CAJ2637067.1"/>
    </source>
</evidence>
<accession>A0ACB0J1D1</accession>